<dbReference type="Gramene" id="KMS94358">
    <property type="protein sequence ID" value="KMS94358"/>
    <property type="gene ID" value="BVRB_022210"/>
</dbReference>
<dbReference type="AlphaFoldDB" id="A0A0J8B3C1"/>
<evidence type="ECO:0000313" key="1">
    <source>
        <dbReference type="EMBL" id="KMS94358.1"/>
    </source>
</evidence>
<reference evidence="1 2" key="1">
    <citation type="journal article" date="2014" name="Nature">
        <title>The genome of the recently domesticated crop plant sugar beet (Beta vulgaris).</title>
        <authorList>
            <person name="Dohm J.C."/>
            <person name="Minoche A.E."/>
            <person name="Holtgrawe D."/>
            <person name="Capella-Gutierrez S."/>
            <person name="Zakrzewski F."/>
            <person name="Tafer H."/>
            <person name="Rupp O."/>
            <person name="Sorensen T.R."/>
            <person name="Stracke R."/>
            <person name="Reinhardt R."/>
            <person name="Goesmann A."/>
            <person name="Kraft T."/>
            <person name="Schulz B."/>
            <person name="Stadler P.F."/>
            <person name="Schmidt T."/>
            <person name="Gabaldon T."/>
            <person name="Lehrach H."/>
            <person name="Weisshaar B."/>
            <person name="Himmelbauer H."/>
        </authorList>
    </citation>
    <scope>NUCLEOTIDE SEQUENCE [LARGE SCALE GENOMIC DNA]</scope>
    <source>
        <tissue evidence="1">Taproot</tissue>
    </source>
</reference>
<keyword evidence="2" id="KW-1185">Reference proteome</keyword>
<proteinExistence type="predicted"/>
<feature type="non-terminal residue" evidence="1">
    <location>
        <position position="1"/>
    </location>
</feature>
<evidence type="ECO:0000313" key="2">
    <source>
        <dbReference type="Proteomes" id="UP000035740"/>
    </source>
</evidence>
<sequence length="212" mass="23527">NSETKHSIMGINNHLLWMKASANVFFNIDDHELRIEQGVWADILRLTRADRRFAAELAVAENSDSFASLYKNYENRAIRSLNARLKSEKEVGGGDLAVDNLLRDFNTSWAGIMFGFTKNQADDTAEDINHAHPCHDDDDGDDVFDEESSLGSIWDSISNQTATIGGQAQRTLFEASSKVSSWIGSLAQSLSCKRDESSIELTLIHCSERPGS</sequence>
<dbReference type="EMBL" id="KQ094039">
    <property type="protein sequence ID" value="KMS94358.1"/>
    <property type="molecule type" value="Genomic_DNA"/>
</dbReference>
<protein>
    <submittedName>
        <fullName evidence="1">Uncharacterized protein</fullName>
    </submittedName>
</protein>
<accession>A0A0J8B3C1</accession>
<name>A0A0J8B3C1_BETVV</name>
<dbReference type="Proteomes" id="UP000035740">
    <property type="component" value="Unassembled WGS sequence"/>
</dbReference>
<gene>
    <name evidence="1" type="ORF">BVRB_022210</name>
</gene>
<organism evidence="1 2">
    <name type="scientific">Beta vulgaris subsp. vulgaris</name>
    <name type="common">Beet</name>
    <dbReference type="NCBI Taxonomy" id="3555"/>
    <lineage>
        <taxon>Eukaryota</taxon>
        <taxon>Viridiplantae</taxon>
        <taxon>Streptophyta</taxon>
        <taxon>Embryophyta</taxon>
        <taxon>Tracheophyta</taxon>
        <taxon>Spermatophyta</taxon>
        <taxon>Magnoliopsida</taxon>
        <taxon>eudicotyledons</taxon>
        <taxon>Gunneridae</taxon>
        <taxon>Pentapetalae</taxon>
        <taxon>Caryophyllales</taxon>
        <taxon>Chenopodiaceae</taxon>
        <taxon>Betoideae</taxon>
        <taxon>Beta</taxon>
    </lineage>
</organism>